<evidence type="ECO:0000256" key="8">
    <source>
        <dbReference type="SAM" id="Phobius"/>
    </source>
</evidence>
<dbReference type="OrthoDB" id="9811721at2"/>
<gene>
    <name evidence="9" type="ORF">SAMN06295960_3471</name>
</gene>
<dbReference type="InterPro" id="IPR037294">
    <property type="entry name" value="ABC_BtuC-like"/>
</dbReference>
<feature type="transmembrane region" description="Helical" evidence="8">
    <location>
        <begin position="123"/>
        <end position="149"/>
    </location>
</feature>
<keyword evidence="4" id="KW-1003">Cell membrane</keyword>
<dbReference type="FunFam" id="1.10.3470.10:FF:000001">
    <property type="entry name" value="Vitamin B12 ABC transporter permease BtuC"/>
    <property type="match status" value="1"/>
</dbReference>
<keyword evidence="10" id="KW-1185">Reference proteome</keyword>
<dbReference type="PANTHER" id="PTHR30472:SF25">
    <property type="entry name" value="ABC TRANSPORTER PERMEASE PROTEIN MJ0876-RELATED"/>
    <property type="match status" value="1"/>
</dbReference>
<sequence length="372" mass="39395">MAIARAQRKLTNNSLDTGSRIQNRSLFSVIVVSLLAAVGVSIIVSVSIGQVSIPFGQSFWILVEQITGLQTGRIPADANDMFLDVIWQIRFPRVLLAMITGAGLALCGTVMQASVQNPLADPFILGISSGASLGATFSILIGFGIGGFIGELGVAAWAFIGALAAAILVLGLASIGGKTSSVKLILAGTVINALCGAFSNFIVFFAKNVEGIRSISFWTMGSLAAAEWGTLPLITAVVLTATLFFLFQFRVMNTMLLGEETALTLGINLNHYRRLYMVISSIVTGVLVCTCGIIGFVGLIVPHMVRSVVGSNHKRLVPVAILFGSLFMIWTDVFARTVITHGELPIGIVTSLLGAPVFMYMLIKKSYGFGGK</sequence>
<feature type="transmembrane region" description="Helical" evidence="8">
    <location>
        <begin position="275"/>
        <end position="301"/>
    </location>
</feature>
<dbReference type="GO" id="GO:0033214">
    <property type="term" value="P:siderophore-iron import into cell"/>
    <property type="evidence" value="ECO:0007669"/>
    <property type="project" value="TreeGrafter"/>
</dbReference>
<feature type="transmembrane region" description="Helical" evidence="8">
    <location>
        <begin position="184"/>
        <end position="206"/>
    </location>
</feature>
<dbReference type="SUPFAM" id="SSF81345">
    <property type="entry name" value="ABC transporter involved in vitamin B12 uptake, BtuC"/>
    <property type="match status" value="1"/>
</dbReference>
<dbReference type="STRING" id="1852522.SAMN06295960_3471"/>
<organism evidence="9 10">
    <name type="scientific">Paenibacillus aquistagni</name>
    <dbReference type="NCBI Taxonomy" id="1852522"/>
    <lineage>
        <taxon>Bacteria</taxon>
        <taxon>Bacillati</taxon>
        <taxon>Bacillota</taxon>
        <taxon>Bacilli</taxon>
        <taxon>Bacillales</taxon>
        <taxon>Paenibacillaceae</taxon>
        <taxon>Paenibacillus</taxon>
    </lineage>
</organism>
<evidence type="ECO:0000256" key="3">
    <source>
        <dbReference type="ARBA" id="ARBA00022448"/>
    </source>
</evidence>
<dbReference type="Gene3D" id="1.10.3470.10">
    <property type="entry name" value="ABC transporter involved in vitamin B12 uptake, BtuC"/>
    <property type="match status" value="1"/>
</dbReference>
<keyword evidence="5 8" id="KW-0812">Transmembrane</keyword>
<evidence type="ECO:0000256" key="1">
    <source>
        <dbReference type="ARBA" id="ARBA00004651"/>
    </source>
</evidence>
<feature type="transmembrane region" description="Helical" evidence="8">
    <location>
        <begin position="155"/>
        <end position="177"/>
    </location>
</feature>
<feature type="transmembrane region" description="Helical" evidence="8">
    <location>
        <begin position="316"/>
        <end position="335"/>
    </location>
</feature>
<dbReference type="EMBL" id="FXAZ01000005">
    <property type="protein sequence ID" value="SMG53294.1"/>
    <property type="molecule type" value="Genomic_DNA"/>
</dbReference>
<dbReference type="AlphaFoldDB" id="A0A1X7LIH7"/>
<feature type="transmembrane region" description="Helical" evidence="8">
    <location>
        <begin position="26"/>
        <end position="48"/>
    </location>
</feature>
<protein>
    <submittedName>
        <fullName evidence="9">Iron complex transport system permease protein</fullName>
    </submittedName>
</protein>
<feature type="transmembrane region" description="Helical" evidence="8">
    <location>
        <begin position="344"/>
        <end position="363"/>
    </location>
</feature>
<keyword evidence="6 8" id="KW-1133">Transmembrane helix</keyword>
<evidence type="ECO:0000256" key="4">
    <source>
        <dbReference type="ARBA" id="ARBA00022475"/>
    </source>
</evidence>
<keyword evidence="3" id="KW-0813">Transport</keyword>
<evidence type="ECO:0000256" key="6">
    <source>
        <dbReference type="ARBA" id="ARBA00022989"/>
    </source>
</evidence>
<dbReference type="RefSeq" id="WP_085496255.1">
    <property type="nucleotide sequence ID" value="NZ_FXAZ01000005.1"/>
</dbReference>
<dbReference type="PANTHER" id="PTHR30472">
    <property type="entry name" value="FERRIC ENTEROBACTIN TRANSPORT SYSTEM PERMEASE PROTEIN"/>
    <property type="match status" value="1"/>
</dbReference>
<comment type="subcellular location">
    <subcellularLocation>
        <location evidence="1">Cell membrane</location>
        <topology evidence="1">Multi-pass membrane protein</topology>
    </subcellularLocation>
</comment>
<dbReference type="GO" id="GO:0005886">
    <property type="term" value="C:plasma membrane"/>
    <property type="evidence" value="ECO:0007669"/>
    <property type="project" value="UniProtKB-SubCell"/>
</dbReference>
<evidence type="ECO:0000256" key="5">
    <source>
        <dbReference type="ARBA" id="ARBA00022692"/>
    </source>
</evidence>
<dbReference type="Pfam" id="PF01032">
    <property type="entry name" value="FecCD"/>
    <property type="match status" value="1"/>
</dbReference>
<evidence type="ECO:0000256" key="7">
    <source>
        <dbReference type="ARBA" id="ARBA00023136"/>
    </source>
</evidence>
<evidence type="ECO:0000313" key="9">
    <source>
        <dbReference type="EMBL" id="SMG53294.1"/>
    </source>
</evidence>
<reference evidence="9 10" key="1">
    <citation type="submission" date="2017-04" db="EMBL/GenBank/DDBJ databases">
        <authorList>
            <person name="Afonso C.L."/>
            <person name="Miller P.J."/>
            <person name="Scott M.A."/>
            <person name="Spackman E."/>
            <person name="Goraichik I."/>
            <person name="Dimitrov K.M."/>
            <person name="Suarez D.L."/>
            <person name="Swayne D.E."/>
        </authorList>
    </citation>
    <scope>NUCLEOTIDE SEQUENCE [LARGE SCALE GENOMIC DNA]</scope>
    <source>
        <strain evidence="9 10">11</strain>
    </source>
</reference>
<accession>A0A1X7LIH7</accession>
<dbReference type="InterPro" id="IPR000522">
    <property type="entry name" value="ABC_transptr_permease_BtuC"/>
</dbReference>
<feature type="transmembrane region" description="Helical" evidence="8">
    <location>
        <begin position="226"/>
        <end position="247"/>
    </location>
</feature>
<keyword evidence="7 8" id="KW-0472">Membrane</keyword>
<feature type="transmembrane region" description="Helical" evidence="8">
    <location>
        <begin position="91"/>
        <end position="111"/>
    </location>
</feature>
<dbReference type="Proteomes" id="UP000193834">
    <property type="component" value="Unassembled WGS sequence"/>
</dbReference>
<dbReference type="GO" id="GO:0022857">
    <property type="term" value="F:transmembrane transporter activity"/>
    <property type="evidence" value="ECO:0007669"/>
    <property type="project" value="InterPro"/>
</dbReference>
<name>A0A1X7LIH7_9BACL</name>
<evidence type="ECO:0000256" key="2">
    <source>
        <dbReference type="ARBA" id="ARBA00007935"/>
    </source>
</evidence>
<proteinExistence type="inferred from homology"/>
<dbReference type="CDD" id="cd06550">
    <property type="entry name" value="TM_ABC_iron-siderophores_like"/>
    <property type="match status" value="1"/>
</dbReference>
<evidence type="ECO:0000313" key="10">
    <source>
        <dbReference type="Proteomes" id="UP000193834"/>
    </source>
</evidence>
<comment type="similarity">
    <text evidence="2">Belongs to the binding-protein-dependent transport system permease family. FecCD subfamily.</text>
</comment>